<accession>A0A166HB35</accession>
<dbReference type="InterPro" id="IPR001128">
    <property type="entry name" value="Cyt_P450"/>
</dbReference>
<keyword evidence="6 10" id="KW-0560">Oxidoreductase</keyword>
<dbReference type="Gene3D" id="1.10.630.10">
    <property type="entry name" value="Cytochrome P450"/>
    <property type="match status" value="1"/>
</dbReference>
<name>A0A166HB35_9AGAM</name>
<keyword evidence="12" id="KW-1185">Reference proteome</keyword>
<feature type="binding site" description="axial binding residue" evidence="9">
    <location>
        <position position="446"/>
    </location>
    <ligand>
        <name>heme</name>
        <dbReference type="ChEBI" id="CHEBI:30413"/>
    </ligand>
    <ligandPart>
        <name>Fe</name>
        <dbReference type="ChEBI" id="CHEBI:18248"/>
    </ligandPart>
</feature>
<dbReference type="PANTHER" id="PTHR46300">
    <property type="entry name" value="P450, PUTATIVE (EUROFUNG)-RELATED-RELATED"/>
    <property type="match status" value="1"/>
</dbReference>
<dbReference type="PROSITE" id="PS00086">
    <property type="entry name" value="CYTOCHROME_P450"/>
    <property type="match status" value="1"/>
</dbReference>
<evidence type="ECO:0000256" key="1">
    <source>
        <dbReference type="ARBA" id="ARBA00001971"/>
    </source>
</evidence>
<evidence type="ECO:0000256" key="2">
    <source>
        <dbReference type="ARBA" id="ARBA00005179"/>
    </source>
</evidence>
<dbReference type="InterPro" id="IPR002401">
    <property type="entry name" value="Cyt_P450_E_grp-I"/>
</dbReference>
<evidence type="ECO:0000256" key="5">
    <source>
        <dbReference type="ARBA" id="ARBA00022723"/>
    </source>
</evidence>
<dbReference type="PRINTS" id="PR00385">
    <property type="entry name" value="P450"/>
</dbReference>
<evidence type="ECO:0000256" key="4">
    <source>
        <dbReference type="ARBA" id="ARBA00022617"/>
    </source>
</evidence>
<dbReference type="InterPro" id="IPR036396">
    <property type="entry name" value="Cyt_P450_sf"/>
</dbReference>
<dbReference type="EMBL" id="KV417570">
    <property type="protein sequence ID" value="KZP18668.1"/>
    <property type="molecule type" value="Genomic_DNA"/>
</dbReference>
<evidence type="ECO:0000256" key="10">
    <source>
        <dbReference type="RuleBase" id="RU000461"/>
    </source>
</evidence>
<evidence type="ECO:0000256" key="6">
    <source>
        <dbReference type="ARBA" id="ARBA00023002"/>
    </source>
</evidence>
<protein>
    <submittedName>
        <fullName evidence="11">Cytochrome P450</fullName>
    </submittedName>
</protein>
<dbReference type="SUPFAM" id="SSF48264">
    <property type="entry name" value="Cytochrome P450"/>
    <property type="match status" value="1"/>
</dbReference>
<dbReference type="GO" id="GO:0020037">
    <property type="term" value="F:heme binding"/>
    <property type="evidence" value="ECO:0007669"/>
    <property type="project" value="InterPro"/>
</dbReference>
<sequence length="525" mass="58445">MALEDIPVAGITILAVALGSVLWKYTGNQRPPLPPGPKGWPLLGNALEIPKDYPEHQFAKWGEEYGDIMSISALGTPMIILNSSRAAIALLEQKHLITSDRPIMPFGGELCGWDEHVPFLQYDQPWKDLRKVIHQGIGTIRSMEREGYARQAEQGSTRFLLRLLDREGNGDIGNIIRKSFGGFVLKMSFGYEIQEDGEDHFIKIQETLVDQINEFSVPGAFLVDIFPWLRYVPEWVPGAGFQKKAKEWRAVIHEITSEPHNYVKKQMAAGTAAPSFTAKRLSEKHLSHKEEEDVRKGISTIYGAGVDTTSGAIHTFYLVMGLYPDIQARAKAEIDSYLSKEGERLPGISDREHLPYLDAVTKEVLRWNPVGALGVPHRMHQDEIHEGYFLPKNSIIFQNLWQILHDPKTYKDPMEFNPERFLASPESPTPEEDPRHAAFGYGRRTCPGSTLADAAVFVFAAMSLTVFDISHGAAGEGLGKMSLDELKANVSFVSGIVSSPKPFDCVVKPRSAKAEALIRAVNDGQ</sequence>
<dbReference type="GO" id="GO:0016705">
    <property type="term" value="F:oxidoreductase activity, acting on paired donors, with incorporation or reduction of molecular oxygen"/>
    <property type="evidence" value="ECO:0007669"/>
    <property type="project" value="InterPro"/>
</dbReference>
<organism evidence="11 12">
    <name type="scientific">Athelia psychrophila</name>
    <dbReference type="NCBI Taxonomy" id="1759441"/>
    <lineage>
        <taxon>Eukaryota</taxon>
        <taxon>Fungi</taxon>
        <taxon>Dikarya</taxon>
        <taxon>Basidiomycota</taxon>
        <taxon>Agaricomycotina</taxon>
        <taxon>Agaricomycetes</taxon>
        <taxon>Agaricomycetidae</taxon>
        <taxon>Atheliales</taxon>
        <taxon>Atheliaceae</taxon>
        <taxon>Athelia</taxon>
    </lineage>
</organism>
<keyword evidence="5 9" id="KW-0479">Metal-binding</keyword>
<comment type="pathway">
    <text evidence="2">Secondary metabolite biosynthesis.</text>
</comment>
<gene>
    <name evidence="11" type="ORF">FIBSPDRAFT_791531</name>
</gene>
<evidence type="ECO:0000256" key="7">
    <source>
        <dbReference type="ARBA" id="ARBA00023004"/>
    </source>
</evidence>
<evidence type="ECO:0000313" key="11">
    <source>
        <dbReference type="EMBL" id="KZP18668.1"/>
    </source>
</evidence>
<dbReference type="Proteomes" id="UP000076532">
    <property type="component" value="Unassembled WGS sequence"/>
</dbReference>
<dbReference type="GO" id="GO:0004497">
    <property type="term" value="F:monooxygenase activity"/>
    <property type="evidence" value="ECO:0007669"/>
    <property type="project" value="UniProtKB-KW"/>
</dbReference>
<dbReference type="InterPro" id="IPR050364">
    <property type="entry name" value="Cytochrome_P450_fung"/>
</dbReference>
<dbReference type="PRINTS" id="PR00463">
    <property type="entry name" value="EP450I"/>
</dbReference>
<dbReference type="GO" id="GO:0005506">
    <property type="term" value="F:iron ion binding"/>
    <property type="evidence" value="ECO:0007669"/>
    <property type="project" value="InterPro"/>
</dbReference>
<evidence type="ECO:0000256" key="3">
    <source>
        <dbReference type="ARBA" id="ARBA00010617"/>
    </source>
</evidence>
<dbReference type="Pfam" id="PF00067">
    <property type="entry name" value="p450"/>
    <property type="match status" value="1"/>
</dbReference>
<evidence type="ECO:0000256" key="9">
    <source>
        <dbReference type="PIRSR" id="PIRSR602401-1"/>
    </source>
</evidence>
<proteinExistence type="inferred from homology"/>
<evidence type="ECO:0000256" key="8">
    <source>
        <dbReference type="ARBA" id="ARBA00023033"/>
    </source>
</evidence>
<dbReference type="PANTHER" id="PTHR46300:SF7">
    <property type="entry name" value="P450, PUTATIVE (EUROFUNG)-RELATED"/>
    <property type="match status" value="1"/>
</dbReference>
<dbReference type="STRING" id="436010.A0A166HB35"/>
<comment type="cofactor">
    <cofactor evidence="1 9">
        <name>heme</name>
        <dbReference type="ChEBI" id="CHEBI:30413"/>
    </cofactor>
</comment>
<keyword evidence="8 10" id="KW-0503">Monooxygenase</keyword>
<dbReference type="InterPro" id="IPR017972">
    <property type="entry name" value="Cyt_P450_CS"/>
</dbReference>
<reference evidence="11 12" key="1">
    <citation type="journal article" date="2016" name="Mol. Biol. Evol.">
        <title>Comparative Genomics of Early-Diverging Mushroom-Forming Fungi Provides Insights into the Origins of Lignocellulose Decay Capabilities.</title>
        <authorList>
            <person name="Nagy L.G."/>
            <person name="Riley R."/>
            <person name="Tritt A."/>
            <person name="Adam C."/>
            <person name="Daum C."/>
            <person name="Floudas D."/>
            <person name="Sun H."/>
            <person name="Yadav J.S."/>
            <person name="Pangilinan J."/>
            <person name="Larsson K.H."/>
            <person name="Matsuura K."/>
            <person name="Barry K."/>
            <person name="Labutti K."/>
            <person name="Kuo R."/>
            <person name="Ohm R.A."/>
            <person name="Bhattacharya S.S."/>
            <person name="Shirouzu T."/>
            <person name="Yoshinaga Y."/>
            <person name="Martin F.M."/>
            <person name="Grigoriev I.V."/>
            <person name="Hibbett D.S."/>
        </authorList>
    </citation>
    <scope>NUCLEOTIDE SEQUENCE [LARGE SCALE GENOMIC DNA]</scope>
    <source>
        <strain evidence="11 12">CBS 109695</strain>
    </source>
</reference>
<keyword evidence="7 9" id="KW-0408">Iron</keyword>
<dbReference type="AlphaFoldDB" id="A0A166HB35"/>
<dbReference type="CDD" id="cd11065">
    <property type="entry name" value="CYP64-like"/>
    <property type="match status" value="1"/>
</dbReference>
<evidence type="ECO:0000313" key="12">
    <source>
        <dbReference type="Proteomes" id="UP000076532"/>
    </source>
</evidence>
<keyword evidence="4 9" id="KW-0349">Heme</keyword>
<comment type="similarity">
    <text evidence="3 10">Belongs to the cytochrome P450 family.</text>
</comment>
<dbReference type="OrthoDB" id="2789670at2759"/>